<dbReference type="SUPFAM" id="SSF48403">
    <property type="entry name" value="Ankyrin repeat"/>
    <property type="match status" value="1"/>
</dbReference>
<sequence length="264" mass="27722">MGFTIHPPASREPAVTAETPQERSAADAGAFDTLRAQADVRPAASTPAPPPGGMIRAAASRLFELIPRRPDPAGAAGKRPDMAALSAHVASEGFQPDQGFFKKGSVFHAIARSPDTERGAARATLFAAARRGAPMAVEAGDRRGEAPLTTAVRKGNADAAAILREMGASPHLVDGTGTSPMRIARATLAETEVAMRFNGRPLHPVPAEARDETTRNHLAARRMVDLLEQAPPPPNPGASPPRSILKTSDAAPRPPRAVRFADDR</sequence>
<feature type="compositionally biased region" description="Pro residues" evidence="2">
    <location>
        <begin position="230"/>
        <end position="239"/>
    </location>
</feature>
<feature type="region of interest" description="Disordered" evidence="2">
    <location>
        <begin position="223"/>
        <end position="264"/>
    </location>
</feature>
<evidence type="ECO:0008006" key="5">
    <source>
        <dbReference type="Google" id="ProtNLM"/>
    </source>
</evidence>
<evidence type="ECO:0000256" key="2">
    <source>
        <dbReference type="SAM" id="MobiDB-lite"/>
    </source>
</evidence>
<feature type="region of interest" description="Disordered" evidence="2">
    <location>
        <begin position="1"/>
        <end position="55"/>
    </location>
</feature>
<name>A0ABT1W1I0_9PROT</name>
<protein>
    <recommendedName>
        <fullName evidence="5">Ankyrin repeat domain-containing protein</fullName>
    </recommendedName>
</protein>
<dbReference type="Gene3D" id="1.25.40.20">
    <property type="entry name" value="Ankyrin repeat-containing domain"/>
    <property type="match status" value="1"/>
</dbReference>
<reference evidence="3 4" key="1">
    <citation type="submission" date="2022-06" db="EMBL/GenBank/DDBJ databases">
        <title>Rhizosaccharibacter gen. nov. sp. nov. KSS12, endophytic bacteria isolated from sugarcane.</title>
        <authorList>
            <person name="Pitiwittayakul N."/>
        </authorList>
    </citation>
    <scope>NUCLEOTIDE SEQUENCE [LARGE SCALE GENOMIC DNA]</scope>
    <source>
        <strain evidence="3 4">KSS12</strain>
    </source>
</reference>
<dbReference type="PROSITE" id="PS50088">
    <property type="entry name" value="ANK_REPEAT"/>
    <property type="match status" value="1"/>
</dbReference>
<dbReference type="InterPro" id="IPR036770">
    <property type="entry name" value="Ankyrin_rpt-contain_sf"/>
</dbReference>
<dbReference type="EMBL" id="JAMZEJ010000007">
    <property type="protein sequence ID" value="MCQ8241708.1"/>
    <property type="molecule type" value="Genomic_DNA"/>
</dbReference>
<evidence type="ECO:0000256" key="1">
    <source>
        <dbReference type="PROSITE-ProRule" id="PRU00023"/>
    </source>
</evidence>
<evidence type="ECO:0000313" key="3">
    <source>
        <dbReference type="EMBL" id="MCQ8241708.1"/>
    </source>
</evidence>
<dbReference type="InterPro" id="IPR002110">
    <property type="entry name" value="Ankyrin_rpt"/>
</dbReference>
<gene>
    <name evidence="3" type="ORF">NFI88_12765</name>
</gene>
<organism evidence="3 4">
    <name type="scientific">Rhizosaccharibacter radicis</name>
    <dbReference type="NCBI Taxonomy" id="2782605"/>
    <lineage>
        <taxon>Bacteria</taxon>
        <taxon>Pseudomonadati</taxon>
        <taxon>Pseudomonadota</taxon>
        <taxon>Alphaproteobacteria</taxon>
        <taxon>Acetobacterales</taxon>
        <taxon>Acetobacteraceae</taxon>
        <taxon>Rhizosaccharibacter</taxon>
    </lineage>
</organism>
<dbReference type="Proteomes" id="UP001524547">
    <property type="component" value="Unassembled WGS sequence"/>
</dbReference>
<comment type="caution">
    <text evidence="3">The sequence shown here is derived from an EMBL/GenBank/DDBJ whole genome shotgun (WGS) entry which is preliminary data.</text>
</comment>
<keyword evidence="1" id="KW-0040">ANK repeat</keyword>
<proteinExistence type="predicted"/>
<accession>A0ABT1W1I0</accession>
<keyword evidence="4" id="KW-1185">Reference proteome</keyword>
<dbReference type="RefSeq" id="WP_422920449.1">
    <property type="nucleotide sequence ID" value="NZ_JAMZEJ010000007.1"/>
</dbReference>
<feature type="repeat" description="ANK" evidence="1">
    <location>
        <begin position="143"/>
        <end position="175"/>
    </location>
</feature>
<evidence type="ECO:0000313" key="4">
    <source>
        <dbReference type="Proteomes" id="UP001524547"/>
    </source>
</evidence>